<evidence type="ECO:0000313" key="7">
    <source>
        <dbReference type="Proteomes" id="UP000014809"/>
    </source>
</evidence>
<feature type="domain" description="HTH lysR-type" evidence="5">
    <location>
        <begin position="6"/>
        <end position="63"/>
    </location>
</feature>
<keyword evidence="3" id="KW-0238">DNA-binding</keyword>
<dbReference type="InterPro" id="IPR036388">
    <property type="entry name" value="WH-like_DNA-bd_sf"/>
</dbReference>
<keyword evidence="4" id="KW-0804">Transcription</keyword>
<dbReference type="OrthoDB" id="9808620at2"/>
<proteinExistence type="inferred from homology"/>
<dbReference type="AlphaFoldDB" id="S4XFW1"/>
<evidence type="ECO:0000313" key="6">
    <source>
        <dbReference type="EMBL" id="AGP31459.1"/>
    </source>
</evidence>
<keyword evidence="7" id="KW-1185">Reference proteome</keyword>
<sequence length="307" mass="32320">MYPNVPPVDQLVTLIAVDEHRSIASAARALGFSQQTVSARVASAEKTLGVKVFQRGIAGSEPTERGRTVLDAAHEYLEAAGRFSRAAAGAARPDAARSLTVAVSNTVAELYFPSWASRFHKLNPQVRLLLRPCNSTAVSEAVAEGECPLGFVEGTAVARGLDSAVVGVDDLIVVVAASHPWARRDPRVGVTVAELRRTPLIMREHGSGSREVVEDVLGTIAAPAGEFGSLSAQRAAVTGMEEPTVIAARAVARELKLGELVRVPVKDATFRRLIRAVFSRHGDLEKDAAALLDIAREGVGGGAAAPL</sequence>
<reference evidence="6 7" key="1">
    <citation type="submission" date="2012-06" db="EMBL/GenBank/DDBJ databases">
        <title>Complete genome sequence of Corynebacterium terpenotabidum Y-11 (=DSM 44721).</title>
        <authorList>
            <person name="Ruckert C."/>
            <person name="Albersmeier A."/>
            <person name="Al-Dilaimi A."/>
            <person name="Szczepanowski R."/>
            <person name="Kalinowski J."/>
        </authorList>
    </citation>
    <scope>NUCLEOTIDE SEQUENCE [LARGE SCALE GENOMIC DNA]</scope>
    <source>
        <strain evidence="6 7">Y-11</strain>
    </source>
</reference>
<dbReference type="EMBL" id="CP003696">
    <property type="protein sequence ID" value="AGP31459.1"/>
    <property type="molecule type" value="Genomic_DNA"/>
</dbReference>
<dbReference type="SUPFAM" id="SSF53850">
    <property type="entry name" value="Periplasmic binding protein-like II"/>
    <property type="match status" value="1"/>
</dbReference>
<dbReference type="HOGENOM" id="CLU_039613_6_1_11"/>
<dbReference type="Pfam" id="PF03466">
    <property type="entry name" value="LysR_substrate"/>
    <property type="match status" value="1"/>
</dbReference>
<dbReference type="GO" id="GO:0000976">
    <property type="term" value="F:transcription cis-regulatory region binding"/>
    <property type="evidence" value="ECO:0007669"/>
    <property type="project" value="TreeGrafter"/>
</dbReference>
<dbReference type="InterPro" id="IPR005119">
    <property type="entry name" value="LysR_subst-bd"/>
</dbReference>
<dbReference type="eggNOG" id="COG0583">
    <property type="taxonomic scope" value="Bacteria"/>
</dbReference>
<evidence type="ECO:0000256" key="3">
    <source>
        <dbReference type="ARBA" id="ARBA00023125"/>
    </source>
</evidence>
<dbReference type="RefSeq" id="WP_020441815.1">
    <property type="nucleotide sequence ID" value="NC_021663.1"/>
</dbReference>
<dbReference type="KEGG" id="cter:A606_09090"/>
<keyword evidence="2" id="KW-0805">Transcription regulation</keyword>
<evidence type="ECO:0000256" key="2">
    <source>
        <dbReference type="ARBA" id="ARBA00023015"/>
    </source>
</evidence>
<dbReference type="STRING" id="1200352.A606_09090"/>
<dbReference type="Pfam" id="PF00126">
    <property type="entry name" value="HTH_1"/>
    <property type="match status" value="1"/>
</dbReference>
<dbReference type="PROSITE" id="PS50931">
    <property type="entry name" value="HTH_LYSR"/>
    <property type="match status" value="1"/>
</dbReference>
<dbReference type="Gene3D" id="1.10.10.10">
    <property type="entry name" value="Winged helix-like DNA-binding domain superfamily/Winged helix DNA-binding domain"/>
    <property type="match status" value="1"/>
</dbReference>
<dbReference type="InterPro" id="IPR036390">
    <property type="entry name" value="WH_DNA-bd_sf"/>
</dbReference>
<dbReference type="GO" id="GO:0003700">
    <property type="term" value="F:DNA-binding transcription factor activity"/>
    <property type="evidence" value="ECO:0007669"/>
    <property type="project" value="InterPro"/>
</dbReference>
<dbReference type="PANTHER" id="PTHR30126">
    <property type="entry name" value="HTH-TYPE TRANSCRIPTIONAL REGULATOR"/>
    <property type="match status" value="1"/>
</dbReference>
<evidence type="ECO:0000256" key="1">
    <source>
        <dbReference type="ARBA" id="ARBA00009437"/>
    </source>
</evidence>
<dbReference type="PANTHER" id="PTHR30126:SF39">
    <property type="entry name" value="HTH-TYPE TRANSCRIPTIONAL REGULATOR CYSL"/>
    <property type="match status" value="1"/>
</dbReference>
<evidence type="ECO:0000256" key="4">
    <source>
        <dbReference type="ARBA" id="ARBA00023163"/>
    </source>
</evidence>
<name>S4XFW1_9CORY</name>
<organism evidence="6 7">
    <name type="scientific">Corynebacterium terpenotabidum Y-11</name>
    <dbReference type="NCBI Taxonomy" id="1200352"/>
    <lineage>
        <taxon>Bacteria</taxon>
        <taxon>Bacillati</taxon>
        <taxon>Actinomycetota</taxon>
        <taxon>Actinomycetes</taxon>
        <taxon>Mycobacteriales</taxon>
        <taxon>Corynebacteriaceae</taxon>
        <taxon>Corynebacterium</taxon>
    </lineage>
</organism>
<dbReference type="Proteomes" id="UP000014809">
    <property type="component" value="Chromosome"/>
</dbReference>
<comment type="similarity">
    <text evidence="1">Belongs to the LysR transcriptional regulatory family.</text>
</comment>
<dbReference type="InterPro" id="IPR000847">
    <property type="entry name" value="LysR_HTH_N"/>
</dbReference>
<protein>
    <submittedName>
        <fullName evidence="6">LysR family transcriptional regulator</fullName>
    </submittedName>
</protein>
<gene>
    <name evidence="6" type="ORF">A606_09090</name>
</gene>
<accession>S4XFW1</accession>
<dbReference type="Gene3D" id="3.40.190.10">
    <property type="entry name" value="Periplasmic binding protein-like II"/>
    <property type="match status" value="2"/>
</dbReference>
<dbReference type="SUPFAM" id="SSF46785">
    <property type="entry name" value="Winged helix' DNA-binding domain"/>
    <property type="match status" value="1"/>
</dbReference>
<evidence type="ECO:0000259" key="5">
    <source>
        <dbReference type="PROSITE" id="PS50931"/>
    </source>
</evidence>
<dbReference type="PATRIC" id="fig|1200352.3.peg.1848"/>